<keyword evidence="2" id="KW-1185">Reference proteome</keyword>
<proteinExistence type="predicted"/>
<sequence length="95" mass="10346">MAHFRLAAMGIKKWKVEKQTTYGTGGSTPSSPASFRLLSASLTRLSSSLSLATTLRDCCIESNSFCKNTAPKKAPNVSKEEHLRTCIHKADDSIE</sequence>
<organism evidence="1 2">
    <name type="scientific">Xylaria arbuscula</name>
    <dbReference type="NCBI Taxonomy" id="114810"/>
    <lineage>
        <taxon>Eukaryota</taxon>
        <taxon>Fungi</taxon>
        <taxon>Dikarya</taxon>
        <taxon>Ascomycota</taxon>
        <taxon>Pezizomycotina</taxon>
        <taxon>Sordariomycetes</taxon>
        <taxon>Xylariomycetidae</taxon>
        <taxon>Xylariales</taxon>
        <taxon>Xylariaceae</taxon>
        <taxon>Xylaria</taxon>
    </lineage>
</organism>
<evidence type="ECO:0000313" key="2">
    <source>
        <dbReference type="Proteomes" id="UP001148614"/>
    </source>
</evidence>
<evidence type="ECO:0000313" key="1">
    <source>
        <dbReference type="EMBL" id="KAJ3552109.1"/>
    </source>
</evidence>
<gene>
    <name evidence="1" type="ORF">NPX13_g11192</name>
</gene>
<reference evidence="1" key="1">
    <citation type="submission" date="2022-07" db="EMBL/GenBank/DDBJ databases">
        <title>Genome Sequence of Xylaria arbuscula.</title>
        <authorList>
            <person name="Buettner E."/>
        </authorList>
    </citation>
    <scope>NUCLEOTIDE SEQUENCE</scope>
    <source>
        <strain evidence="1">VT107</strain>
    </source>
</reference>
<dbReference type="EMBL" id="JANPWZ010003564">
    <property type="protein sequence ID" value="KAJ3552109.1"/>
    <property type="molecule type" value="Genomic_DNA"/>
</dbReference>
<comment type="caution">
    <text evidence="1">The sequence shown here is derived from an EMBL/GenBank/DDBJ whole genome shotgun (WGS) entry which is preliminary data.</text>
</comment>
<name>A0A9W8TH76_9PEZI</name>
<dbReference type="AlphaFoldDB" id="A0A9W8TH76"/>
<accession>A0A9W8TH76</accession>
<dbReference type="Proteomes" id="UP001148614">
    <property type="component" value="Unassembled WGS sequence"/>
</dbReference>
<protein>
    <submittedName>
        <fullName evidence="1">Uncharacterized protein</fullName>
    </submittedName>
</protein>